<dbReference type="InterPro" id="IPR036709">
    <property type="entry name" value="Autotransporte_beta_dom_sf"/>
</dbReference>
<dbReference type="RefSeq" id="WP_200035422.1">
    <property type="nucleotide sequence ID" value="NZ_JADWND010000005.1"/>
</dbReference>
<dbReference type="Pfam" id="PF03212">
    <property type="entry name" value="Pertactin"/>
    <property type="match status" value="1"/>
</dbReference>
<proteinExistence type="predicted"/>
<dbReference type="NCBIfam" id="TIGR04415">
    <property type="entry name" value="O_hepto_targRPT"/>
    <property type="match status" value="2"/>
</dbReference>
<gene>
    <name evidence="5" type="ORF">I6M88_12470</name>
</gene>
<evidence type="ECO:0000313" key="6">
    <source>
        <dbReference type="Proteomes" id="UP000746649"/>
    </source>
</evidence>
<evidence type="ECO:0000256" key="3">
    <source>
        <dbReference type="SAM" id="SignalP"/>
    </source>
</evidence>
<dbReference type="PROSITE" id="PS51208">
    <property type="entry name" value="AUTOTRANSPORTER"/>
    <property type="match status" value="1"/>
</dbReference>
<dbReference type="Proteomes" id="UP000746649">
    <property type="component" value="Unassembled WGS sequence"/>
</dbReference>
<dbReference type="InterPro" id="IPR006315">
    <property type="entry name" value="OM_autotransptr_brl_dom"/>
</dbReference>
<dbReference type="PANTHER" id="PTHR35037">
    <property type="entry name" value="C-TERMINAL REGION OF AIDA-LIKE PROTEIN"/>
    <property type="match status" value="1"/>
</dbReference>
<comment type="caution">
    <text evidence="5">The sequence shown here is derived from an EMBL/GenBank/DDBJ whole genome shotgun (WGS) entry which is preliminary data.</text>
</comment>
<organism evidence="5 6">
    <name type="scientific">Citrobacter sedlakii</name>
    <dbReference type="NCBI Taxonomy" id="67826"/>
    <lineage>
        <taxon>Bacteria</taxon>
        <taxon>Pseudomonadati</taxon>
        <taxon>Pseudomonadota</taxon>
        <taxon>Gammaproteobacteria</taxon>
        <taxon>Enterobacterales</taxon>
        <taxon>Enterobacteriaceae</taxon>
        <taxon>Citrobacter</taxon>
        <taxon>Citrobacter freundii complex</taxon>
    </lineage>
</organism>
<dbReference type="EMBL" id="JADWND010000005">
    <property type="protein sequence ID" value="MBJ8381779.1"/>
    <property type="molecule type" value="Genomic_DNA"/>
</dbReference>
<feature type="domain" description="Autotransporter" evidence="4">
    <location>
        <begin position="602"/>
        <end position="870"/>
    </location>
</feature>
<dbReference type="InterPro" id="IPR011050">
    <property type="entry name" value="Pectin_lyase_fold/virulence"/>
</dbReference>
<dbReference type="InterPro" id="IPR003991">
    <property type="entry name" value="Pertactin_virulence_factor"/>
</dbReference>
<evidence type="ECO:0000256" key="2">
    <source>
        <dbReference type="SAM" id="MobiDB-lite"/>
    </source>
</evidence>
<dbReference type="PANTHER" id="PTHR35037:SF7">
    <property type="entry name" value="AUTOTRANSPORTER"/>
    <property type="match status" value="1"/>
</dbReference>
<evidence type="ECO:0000259" key="4">
    <source>
        <dbReference type="PROSITE" id="PS51208"/>
    </source>
</evidence>
<keyword evidence="1 3" id="KW-0732">Signal</keyword>
<dbReference type="SUPFAM" id="SSF51126">
    <property type="entry name" value="Pectin lyase-like"/>
    <property type="match status" value="1"/>
</dbReference>
<dbReference type="Pfam" id="PF03797">
    <property type="entry name" value="Autotransporter"/>
    <property type="match status" value="1"/>
</dbReference>
<dbReference type="SMART" id="SM00869">
    <property type="entry name" value="Autotransporter"/>
    <property type="match status" value="1"/>
</dbReference>
<dbReference type="InterPro" id="IPR005546">
    <property type="entry name" value="Autotransporte_beta"/>
</dbReference>
<name>A0ABS0ZTT0_9ENTR</name>
<sequence length="870" mass="91131">MMKLKTQLTTLAFLTAISLSQSSFAATFCGSRTSVSYGGSATVTGDLDANRCIEIGAYNYGGVNGYAGTAMNVNMLSGSLMSVLGFMEDSIVNSGAEVYITQVSKIANGGFDSTVPATASNIKIKSGGLVRVYDGGTLQNSHLEGGTAYVSNSGNTGSTGKAIDNNVSDGGKLFVYEGGSSSGTVIDQGGYEYAQQSGVSSNAQINGGIQYVTLSGIANSATINEDGRQYVYNSGVVNDTTINSGGIQYLFINGSDTSAIAGVANNTTLFGTGAQVLQQGGTANIVTLNDNAVQTIYAGSAANNVTLNDAAIQTVYGNATTENVTINGSAKSWLADSATMTGATQVNDRGQLQLSTSADGGARADNVALNGSDSTLLIIANSSDSDAATVGALSGQGNVRYYTGSDATSGAAIYSRLNVDSLSGNLHFYFNTSLEGGKGDYLNITSGTGNHNVTVADSGAEITEPDRRSLDIISDASGGASFSLATLAGTNINAIDGGTYMYSLYERDEDTGKIWYLAAEKEPVVEIPEPEPGEEIPTPEPGEETPTPVDPTPDPGQEIPSITDKPKTTPATDAVLSMSAAPVIMFKNELQNLRFRQGLAEKTEGDNGAWVRFTGGNSNIDSGHTDFKLEQSGIELGVDQIMATEGAKTRVGLFTSYNSGKVKHARGGVSRIDSLSIGAQATWFHNEGWYVDGILKYNHFDNALNAVSTNGSGISADYSQHALGAAIEVGKSIHFQNHFWFEPYAKVAAIQVKGQDIKLNNGMKGSIDDQDSLTTEAGFNLGRTFLLNKGTSITPYFKAAWVHEYVDNNSTTINQRNTFTTNLSGDLGKAGIGVSASFNKELSLFAELDYAKGNKQEDPVQANLGFRYSF</sequence>
<dbReference type="InterPro" id="IPR004899">
    <property type="entry name" value="Pertactin_central"/>
</dbReference>
<accession>A0ABS0ZTT0</accession>
<dbReference type="SUPFAM" id="SSF103515">
    <property type="entry name" value="Autotransporter"/>
    <property type="match status" value="1"/>
</dbReference>
<dbReference type="NCBIfam" id="TIGR01414">
    <property type="entry name" value="autotrans_barl"/>
    <property type="match status" value="1"/>
</dbReference>
<reference evidence="5 6" key="1">
    <citation type="submission" date="2020-11" db="EMBL/GenBank/DDBJ databases">
        <title>Enhanced detection system for hospital associated transmission using whole genome sequencing surveillance.</title>
        <authorList>
            <person name="Harrison L.H."/>
            <person name="Van Tyne D."/>
            <person name="Marsh J.W."/>
            <person name="Griffith M.P."/>
            <person name="Snyder D.J."/>
            <person name="Cooper V.S."/>
            <person name="Mustapha M."/>
        </authorList>
    </citation>
    <scope>NUCLEOTIDE SEQUENCE [LARGE SCALE GENOMIC DNA]</scope>
    <source>
        <strain evidence="5 6">CB00117</strain>
    </source>
</reference>
<feature type="chain" id="PRO_5046581451" evidence="3">
    <location>
        <begin position="26"/>
        <end position="870"/>
    </location>
</feature>
<dbReference type="InterPro" id="IPR051551">
    <property type="entry name" value="Autotransporter_adhesion"/>
</dbReference>
<feature type="region of interest" description="Disordered" evidence="2">
    <location>
        <begin position="525"/>
        <end position="570"/>
    </location>
</feature>
<keyword evidence="6" id="KW-1185">Reference proteome</keyword>
<evidence type="ECO:0000256" key="1">
    <source>
        <dbReference type="ARBA" id="ARBA00022729"/>
    </source>
</evidence>
<feature type="signal peptide" evidence="3">
    <location>
        <begin position="1"/>
        <end position="25"/>
    </location>
</feature>
<dbReference type="InterPro" id="IPR030930">
    <property type="entry name" value="AIDA"/>
</dbReference>
<dbReference type="InterPro" id="IPR012332">
    <property type="entry name" value="Autotransporter_pectin_lyase_C"/>
</dbReference>
<protein>
    <submittedName>
        <fullName evidence="5">Autotransporter outer membrane beta-barrel domain-containing protein</fullName>
    </submittedName>
</protein>
<dbReference type="Gene3D" id="2.40.128.130">
    <property type="entry name" value="Autotransporter beta-domain"/>
    <property type="match status" value="1"/>
</dbReference>
<evidence type="ECO:0000313" key="5">
    <source>
        <dbReference type="EMBL" id="MBJ8381779.1"/>
    </source>
</evidence>
<dbReference type="Gene3D" id="2.160.20.20">
    <property type="match status" value="1"/>
</dbReference>
<dbReference type="PRINTS" id="PR01484">
    <property type="entry name" value="PRTACTNFAMLY"/>
</dbReference>